<reference evidence="1" key="1">
    <citation type="submission" date="2020-02" db="EMBL/GenBank/DDBJ databases">
        <authorList>
            <person name="Meier V. D."/>
        </authorList>
    </citation>
    <scope>NUCLEOTIDE SEQUENCE</scope>
    <source>
        <strain evidence="1">AVDCRST_MAG03</strain>
    </source>
</reference>
<sequence>MGPTGRITSSRPTIRATVIDRGAGLSKRDIKLYLDGSEKSRFHYNEASGQLSHYVGHALSAGTHEVRIEAESESSGDKTRFGGTASKRWTFTVVRR</sequence>
<gene>
    <name evidence="1" type="ORF">AVDCRST_MAG03-62</name>
</gene>
<proteinExistence type="predicted"/>
<protein>
    <submittedName>
        <fullName evidence="1">Uncharacterized protein</fullName>
    </submittedName>
</protein>
<accession>A0A6J4NH83</accession>
<organism evidence="1">
    <name type="scientific">uncultured Rubrobacteraceae bacterium</name>
    <dbReference type="NCBI Taxonomy" id="349277"/>
    <lineage>
        <taxon>Bacteria</taxon>
        <taxon>Bacillati</taxon>
        <taxon>Actinomycetota</taxon>
        <taxon>Rubrobacteria</taxon>
        <taxon>Rubrobacterales</taxon>
        <taxon>Rubrobacteraceae</taxon>
        <taxon>environmental samples</taxon>
    </lineage>
</organism>
<name>A0A6J4NH83_9ACTN</name>
<dbReference type="EMBL" id="CADCUT010000002">
    <property type="protein sequence ID" value="CAA9382750.1"/>
    <property type="molecule type" value="Genomic_DNA"/>
</dbReference>
<evidence type="ECO:0000313" key="1">
    <source>
        <dbReference type="EMBL" id="CAA9382750.1"/>
    </source>
</evidence>
<dbReference type="Gene3D" id="2.60.120.260">
    <property type="entry name" value="Galactose-binding domain-like"/>
    <property type="match status" value="1"/>
</dbReference>
<dbReference type="AlphaFoldDB" id="A0A6J4NH83"/>